<proteinExistence type="predicted"/>
<name>A0A2T9Y9V0_9FUNG</name>
<keyword evidence="2" id="KW-1185">Reference proteome</keyword>
<reference evidence="1 2" key="1">
    <citation type="journal article" date="2018" name="MBio">
        <title>Comparative Genomics Reveals the Core Gene Toolbox for the Fungus-Insect Symbiosis.</title>
        <authorList>
            <person name="Wang Y."/>
            <person name="Stata M."/>
            <person name="Wang W."/>
            <person name="Stajich J.E."/>
            <person name="White M.M."/>
            <person name="Moncalvo J.M."/>
        </authorList>
    </citation>
    <scope>NUCLEOTIDE SEQUENCE [LARGE SCALE GENOMIC DNA]</scope>
    <source>
        <strain evidence="1 2">SWE-8-4</strain>
    </source>
</reference>
<organism evidence="1 2">
    <name type="scientific">Smittium simulii</name>
    <dbReference type="NCBI Taxonomy" id="133385"/>
    <lineage>
        <taxon>Eukaryota</taxon>
        <taxon>Fungi</taxon>
        <taxon>Fungi incertae sedis</taxon>
        <taxon>Zoopagomycota</taxon>
        <taxon>Kickxellomycotina</taxon>
        <taxon>Harpellomycetes</taxon>
        <taxon>Harpellales</taxon>
        <taxon>Legeriomycetaceae</taxon>
        <taxon>Smittium</taxon>
    </lineage>
</organism>
<dbReference type="OrthoDB" id="5534248at2759"/>
<feature type="non-terminal residue" evidence="1">
    <location>
        <position position="408"/>
    </location>
</feature>
<evidence type="ECO:0000313" key="1">
    <source>
        <dbReference type="EMBL" id="PVU89094.1"/>
    </source>
</evidence>
<gene>
    <name evidence="1" type="ORF">BB561_005559</name>
</gene>
<evidence type="ECO:0000313" key="2">
    <source>
        <dbReference type="Proteomes" id="UP000245383"/>
    </source>
</evidence>
<protein>
    <recommendedName>
        <fullName evidence="3">Endonuclease/exonuclease/phosphatase domain-containing protein</fullName>
    </recommendedName>
</protein>
<accession>A0A2T9Y9V0</accession>
<dbReference type="EMBL" id="MBFR01000340">
    <property type="protein sequence ID" value="PVU89094.1"/>
    <property type="molecule type" value="Genomic_DNA"/>
</dbReference>
<evidence type="ECO:0008006" key="3">
    <source>
        <dbReference type="Google" id="ProtNLM"/>
    </source>
</evidence>
<dbReference type="Proteomes" id="UP000245383">
    <property type="component" value="Unassembled WGS sequence"/>
</dbReference>
<sequence length="408" mass="46692">MSNVPGAIPSAAEYSTVAKTGLIDLVPKNDHYFNFPSKNNQKNEKNTKKNEKFEKFQQNIKNNVKKIIKPALNPQEFTEVSIMHLLNNSIPKVLKKPCYGGSDKKIGYIWTQFLGDIDAAIDQVALKSAEKCMDAPKYYNGHWKSECTEIQKFRQNNSKYQKKVNKNAQKISQNIVGLTPKSAMETTINNLFANINEKINQEAQKKFKEPEEHTIKSMQNKIDNFFLISSKKKNYFRRGTDLKKIYIGSKFNSIKQPEERNLDLLDQPIYAQSSFLEQLELILIKSAPAVLCLQETHLSETSNFFSLKKYTCVESKKNLTKIDSGLLVALKNRSEWSISEIRSEYTWMSCDFNMDPNKTMNWINRMGVGLIRTPIYNSKGSRLKGSKMGRMIDHICSTDLGFQSISAS</sequence>
<dbReference type="AlphaFoldDB" id="A0A2T9Y9V0"/>
<comment type="caution">
    <text evidence="1">The sequence shown here is derived from an EMBL/GenBank/DDBJ whole genome shotgun (WGS) entry which is preliminary data.</text>
</comment>
<dbReference type="STRING" id="133385.A0A2T9Y9V0"/>